<evidence type="ECO:0000256" key="1">
    <source>
        <dbReference type="ARBA" id="ARBA00022801"/>
    </source>
</evidence>
<dbReference type="PANTHER" id="PTHR43798:SF31">
    <property type="entry name" value="AB HYDROLASE SUPERFAMILY PROTEIN YCLE"/>
    <property type="match status" value="1"/>
</dbReference>
<dbReference type="Gene3D" id="3.40.50.1820">
    <property type="entry name" value="alpha/beta hydrolase"/>
    <property type="match status" value="1"/>
</dbReference>
<dbReference type="InterPro" id="IPR029058">
    <property type="entry name" value="AB_hydrolase_fold"/>
</dbReference>
<dbReference type="InterPro" id="IPR050266">
    <property type="entry name" value="AB_hydrolase_sf"/>
</dbReference>
<dbReference type="InterPro" id="IPR000073">
    <property type="entry name" value="AB_hydrolase_1"/>
</dbReference>
<dbReference type="GO" id="GO:0004064">
    <property type="term" value="F:arylesterase activity"/>
    <property type="evidence" value="ECO:0007669"/>
    <property type="project" value="UniProtKB-EC"/>
</dbReference>
<dbReference type="GO" id="GO:0016020">
    <property type="term" value="C:membrane"/>
    <property type="evidence" value="ECO:0007669"/>
    <property type="project" value="TreeGrafter"/>
</dbReference>
<gene>
    <name evidence="3" type="ORF">SDC9_67628</name>
</gene>
<evidence type="ECO:0000313" key="3">
    <source>
        <dbReference type="EMBL" id="MPM21185.1"/>
    </source>
</evidence>
<comment type="caution">
    <text evidence="3">The sequence shown here is derived from an EMBL/GenBank/DDBJ whole genome shotgun (WGS) entry which is preliminary data.</text>
</comment>
<organism evidence="3">
    <name type="scientific">bioreactor metagenome</name>
    <dbReference type="NCBI Taxonomy" id="1076179"/>
    <lineage>
        <taxon>unclassified sequences</taxon>
        <taxon>metagenomes</taxon>
        <taxon>ecological metagenomes</taxon>
    </lineage>
</organism>
<dbReference type="PANTHER" id="PTHR43798">
    <property type="entry name" value="MONOACYLGLYCEROL LIPASE"/>
    <property type="match status" value="1"/>
</dbReference>
<dbReference type="EMBL" id="VSSQ01003539">
    <property type="protein sequence ID" value="MPM21185.1"/>
    <property type="molecule type" value="Genomic_DNA"/>
</dbReference>
<accession>A0A644XYA1</accession>
<dbReference type="EC" id="3.1.1.2" evidence="3"/>
<name>A0A644XYA1_9ZZZZ</name>
<reference evidence="3" key="1">
    <citation type="submission" date="2019-08" db="EMBL/GenBank/DDBJ databases">
        <authorList>
            <person name="Kucharzyk K."/>
            <person name="Murdoch R.W."/>
            <person name="Higgins S."/>
            <person name="Loffler F."/>
        </authorList>
    </citation>
    <scope>NUCLEOTIDE SEQUENCE</scope>
</reference>
<dbReference type="PRINTS" id="PR00111">
    <property type="entry name" value="ABHYDROLASE"/>
</dbReference>
<evidence type="ECO:0000259" key="2">
    <source>
        <dbReference type="Pfam" id="PF00561"/>
    </source>
</evidence>
<dbReference type="SUPFAM" id="SSF53474">
    <property type="entry name" value="alpha/beta-Hydrolases"/>
    <property type="match status" value="1"/>
</dbReference>
<dbReference type="PRINTS" id="PR00412">
    <property type="entry name" value="EPOXHYDRLASE"/>
</dbReference>
<proteinExistence type="predicted"/>
<protein>
    <submittedName>
        <fullName evidence="3">Arylesterase</fullName>
        <ecNumber evidence="3">3.1.1.2</ecNumber>
    </submittedName>
</protein>
<dbReference type="Pfam" id="PF00561">
    <property type="entry name" value="Abhydrolase_1"/>
    <property type="match status" value="1"/>
</dbReference>
<dbReference type="AlphaFoldDB" id="A0A644XYA1"/>
<feature type="domain" description="AB hydrolase-1" evidence="2">
    <location>
        <begin position="25"/>
        <end position="256"/>
    </location>
</feature>
<dbReference type="InterPro" id="IPR000639">
    <property type="entry name" value="Epox_hydrolase-like"/>
</dbReference>
<keyword evidence="1 3" id="KW-0378">Hydrolase</keyword>
<sequence>MKYFVKISDDSRILLEDLNPDAEKTILFIHGWPLNHNIYEYQLNFFPDKGFRCVAIDLRGFGESDRPYTGYDYNSMAADIKKVIDVLKLEKITLVGHSMGGALCIRYLSNYNNYKVSKLCLIGAAAPSWVQMQDWPYGYTTEQIDGFINQSINDRPKLLNDISGLFFFQYTSPPMLNWFNNISLTASSWATSQCLNTLKTETLFNDIPKIKVPTLILHGVHDTVCPYEFAEYINKNIMESKLIPLQNSGHAGFIEEKEIVNNEILKFIEE</sequence>